<dbReference type="AlphaFoldDB" id="A0A1B9IVY1"/>
<evidence type="ECO:0000313" key="1">
    <source>
        <dbReference type="EMBL" id="OCF59683.1"/>
    </source>
</evidence>
<reference evidence="1 2" key="1">
    <citation type="submission" date="2013-07" db="EMBL/GenBank/DDBJ databases">
        <title>The Genome Sequence of Kwoniella mangroviensis CBS10435.</title>
        <authorList>
            <consortium name="The Broad Institute Genome Sequencing Platform"/>
            <person name="Cuomo C."/>
            <person name="Litvintseva A."/>
            <person name="Chen Y."/>
            <person name="Heitman J."/>
            <person name="Sun S."/>
            <person name="Springer D."/>
            <person name="Dromer F."/>
            <person name="Young S.K."/>
            <person name="Zeng Q."/>
            <person name="Gargeya S."/>
            <person name="Fitzgerald M."/>
            <person name="Abouelleil A."/>
            <person name="Alvarado L."/>
            <person name="Berlin A.M."/>
            <person name="Chapman S.B."/>
            <person name="Dewar J."/>
            <person name="Goldberg J."/>
            <person name="Griggs A."/>
            <person name="Gujja S."/>
            <person name="Hansen M."/>
            <person name="Howarth C."/>
            <person name="Imamovic A."/>
            <person name="Larimer J."/>
            <person name="McCowan C."/>
            <person name="Murphy C."/>
            <person name="Pearson M."/>
            <person name="Priest M."/>
            <person name="Roberts A."/>
            <person name="Saif S."/>
            <person name="Shea T."/>
            <person name="Sykes S."/>
            <person name="Wortman J."/>
            <person name="Nusbaum C."/>
            <person name="Birren B."/>
        </authorList>
    </citation>
    <scope>NUCLEOTIDE SEQUENCE [LARGE SCALE GENOMIC DNA]</scope>
    <source>
        <strain evidence="1 2">CBS 10435</strain>
    </source>
</reference>
<name>A0A1B9IVY1_9TREE</name>
<sequence length="128" mass="14719">MSSSSLIVALDSQKKGLKHLYWANQVGYLDYLRSTFTESRPEKISDEHLTKQILGYDRQGIIESRAICAAPLRALSPQSYQYYAPCEEYDSTAFFEYCNTILRQRNISTSTVLGVSVHYRRSRPPKRS</sequence>
<reference evidence="2" key="2">
    <citation type="submission" date="2013-12" db="EMBL/GenBank/DDBJ databases">
        <title>Evolution of pathogenesis and genome organization in the Tremellales.</title>
        <authorList>
            <person name="Cuomo C."/>
            <person name="Litvintseva A."/>
            <person name="Heitman J."/>
            <person name="Chen Y."/>
            <person name="Sun S."/>
            <person name="Springer D."/>
            <person name="Dromer F."/>
            <person name="Young S."/>
            <person name="Zeng Q."/>
            <person name="Chapman S."/>
            <person name="Gujja S."/>
            <person name="Saif S."/>
            <person name="Birren B."/>
        </authorList>
    </citation>
    <scope>NUCLEOTIDE SEQUENCE [LARGE SCALE GENOMIC DNA]</scope>
    <source>
        <strain evidence="2">CBS 10435</strain>
    </source>
</reference>
<gene>
    <name evidence="1" type="ORF">L486_02355</name>
</gene>
<evidence type="ECO:0000313" key="2">
    <source>
        <dbReference type="Proteomes" id="UP000092583"/>
    </source>
</evidence>
<organism evidence="1 2">
    <name type="scientific">Kwoniella mangroviensis CBS 10435</name>
    <dbReference type="NCBI Taxonomy" id="1331196"/>
    <lineage>
        <taxon>Eukaryota</taxon>
        <taxon>Fungi</taxon>
        <taxon>Dikarya</taxon>
        <taxon>Basidiomycota</taxon>
        <taxon>Agaricomycotina</taxon>
        <taxon>Tremellomycetes</taxon>
        <taxon>Tremellales</taxon>
        <taxon>Cryptococcaceae</taxon>
        <taxon>Kwoniella</taxon>
    </lineage>
</organism>
<protein>
    <submittedName>
        <fullName evidence="1">Uncharacterized protein</fullName>
    </submittedName>
</protein>
<dbReference type="EMBL" id="KI669460">
    <property type="protein sequence ID" value="OCF59683.1"/>
    <property type="molecule type" value="Genomic_DNA"/>
</dbReference>
<dbReference type="Proteomes" id="UP000092583">
    <property type="component" value="Unassembled WGS sequence"/>
</dbReference>
<proteinExistence type="predicted"/>
<dbReference type="OrthoDB" id="10636446at2759"/>
<accession>A0A1B9IVY1</accession>
<keyword evidence="2" id="KW-1185">Reference proteome</keyword>